<dbReference type="Proteomes" id="UP000037179">
    <property type="component" value="Unassembled WGS sequence"/>
</dbReference>
<gene>
    <name evidence="2" type="ORF">NS506_07173</name>
    <name evidence="3" type="ORF">NSK11_contig00024-0013</name>
</gene>
<name>A0A0B8NCH6_9NOCA</name>
<dbReference type="SUPFAM" id="SSF109854">
    <property type="entry name" value="DinB/YfiT-like putative metalloenzymes"/>
    <property type="match status" value="1"/>
</dbReference>
<dbReference type="AlphaFoldDB" id="A0A0B8NCH6"/>
<dbReference type="NCBIfam" id="TIGR03083">
    <property type="entry name" value="maleylpyruvate isomerase family mycothiol-dependent enzyme"/>
    <property type="match status" value="1"/>
</dbReference>
<accession>A0A0B8NCH6</accession>
<organism evidence="3 4">
    <name type="scientific">Nocardia seriolae</name>
    <dbReference type="NCBI Taxonomy" id="37332"/>
    <lineage>
        <taxon>Bacteria</taxon>
        <taxon>Bacillati</taxon>
        <taxon>Actinomycetota</taxon>
        <taxon>Actinomycetes</taxon>
        <taxon>Mycobacteriales</taxon>
        <taxon>Nocardiaceae</taxon>
        <taxon>Nocardia</taxon>
    </lineage>
</organism>
<evidence type="ECO:0000259" key="1">
    <source>
        <dbReference type="Pfam" id="PF11716"/>
    </source>
</evidence>
<dbReference type="GO" id="GO:0046872">
    <property type="term" value="F:metal ion binding"/>
    <property type="evidence" value="ECO:0007669"/>
    <property type="project" value="InterPro"/>
</dbReference>
<dbReference type="NCBIfam" id="TIGR03086">
    <property type="entry name" value="TIGR03086 family metal-binding protein"/>
    <property type="match status" value="1"/>
</dbReference>
<proteinExistence type="predicted"/>
<dbReference type="KEGG" id="nsr:NS506_07173"/>
<dbReference type="InterPro" id="IPR024344">
    <property type="entry name" value="MDMPI_metal-binding"/>
</dbReference>
<keyword evidence="4" id="KW-1185">Reference proteome</keyword>
<dbReference type="InterPro" id="IPR034660">
    <property type="entry name" value="DinB/YfiT-like"/>
</dbReference>
<protein>
    <recommendedName>
        <fullName evidence="1">Mycothiol-dependent maleylpyruvate isomerase metal-binding domain-containing protein</fullName>
    </recommendedName>
</protein>
<dbReference type="Proteomes" id="UP000180166">
    <property type="component" value="Chromosome"/>
</dbReference>
<dbReference type="EMBL" id="BBYQ01000024">
    <property type="protein sequence ID" value="GAP27848.1"/>
    <property type="molecule type" value="Genomic_DNA"/>
</dbReference>
<evidence type="ECO:0000313" key="5">
    <source>
        <dbReference type="Proteomes" id="UP000180166"/>
    </source>
</evidence>
<dbReference type="GeneID" id="93372888"/>
<dbReference type="Gene3D" id="1.20.120.450">
    <property type="entry name" value="dinb family like domain"/>
    <property type="match status" value="1"/>
</dbReference>
<evidence type="ECO:0000313" key="3">
    <source>
        <dbReference type="EMBL" id="GAP27848.1"/>
    </source>
</evidence>
<reference evidence="2 5" key="3">
    <citation type="submission" date="2016-10" db="EMBL/GenBank/DDBJ databases">
        <title>Genome sequence of Nocardia seriolae strain EM150506, isolated from Anguila japonica.</title>
        <authorList>
            <person name="Han H.-J."/>
        </authorList>
    </citation>
    <scope>NUCLEOTIDE SEQUENCE [LARGE SCALE GENOMIC DNA]</scope>
    <source>
        <strain evidence="2 5">EM150506</strain>
    </source>
</reference>
<feature type="domain" description="Mycothiol-dependent maleylpyruvate isomerase metal-binding" evidence="1">
    <location>
        <begin position="21"/>
        <end position="142"/>
    </location>
</feature>
<dbReference type="Pfam" id="PF11716">
    <property type="entry name" value="MDMPI_N"/>
    <property type="match status" value="1"/>
</dbReference>
<sequence>MISTYEELLGSGTELIALDARAVRASIEVVAGMTAADLAVPTPCAGWDLRDLLEHMIIQHHGFAAAARGEGDIALWKPQPLGDDPVGEYRAAAEVVLAAFAEPGVLERQLPLPEIRGGIVIPAPLAISFHFIDYIVHTWDVARALGVTVEFDDELLSAGLPVAAAVPGGAARSQPGASFAPEVDAPNVSGLDRILSVLGRSPGWPEWAGGAMTISV</sequence>
<dbReference type="RefSeq" id="WP_045436814.1">
    <property type="nucleotide sequence ID" value="NZ_AP017900.1"/>
</dbReference>
<dbReference type="OrthoDB" id="5185819at2"/>
<evidence type="ECO:0000313" key="2">
    <source>
        <dbReference type="EMBL" id="APB01198.1"/>
    </source>
</evidence>
<evidence type="ECO:0000313" key="4">
    <source>
        <dbReference type="Proteomes" id="UP000037179"/>
    </source>
</evidence>
<dbReference type="InterPro" id="IPR017520">
    <property type="entry name" value="CHP03086"/>
</dbReference>
<dbReference type="InterPro" id="IPR017517">
    <property type="entry name" value="Maleyloyr_isom"/>
</dbReference>
<reference evidence="3 4" key="2">
    <citation type="journal article" date="2016" name="Genome Announc.">
        <title>Draft Genome Sequence of Erythromycin- and Oxytetracycline-Sensitive Nocardia seriolae Strain U-1 (NBRC 110359).</title>
        <authorList>
            <person name="Imajoh M."/>
            <person name="Sukeda M."/>
            <person name="Shimizu M."/>
            <person name="Yamane J."/>
            <person name="Ohnishi K."/>
            <person name="Oshima S."/>
        </authorList>
    </citation>
    <scope>NUCLEOTIDE SEQUENCE [LARGE SCALE GENOMIC DNA]</scope>
    <source>
        <strain evidence="3 4">U-1</strain>
    </source>
</reference>
<dbReference type="EMBL" id="CP017839">
    <property type="protein sequence ID" value="APB01198.1"/>
    <property type="molecule type" value="Genomic_DNA"/>
</dbReference>
<reference evidence="4" key="1">
    <citation type="submission" date="2015-07" db="EMBL/GenBank/DDBJ databases">
        <title>Nocardia seriolae U-1 whole genome shotgun sequence.</title>
        <authorList>
            <person name="Imajoh M."/>
            <person name="Fukumoto Y."/>
            <person name="Sukeda M."/>
            <person name="Yamane J."/>
            <person name="Yamasaki K."/>
            <person name="Shimizu M."/>
            <person name="Ohnishi K."/>
            <person name="Oshima S."/>
        </authorList>
    </citation>
    <scope>NUCLEOTIDE SEQUENCE [LARGE SCALE GENOMIC DNA]</scope>
    <source>
        <strain evidence="4">U-1</strain>
    </source>
</reference>